<dbReference type="InterPro" id="IPR001383">
    <property type="entry name" value="Ribosomal_bL28_bact-type"/>
</dbReference>
<dbReference type="InterPro" id="IPR026569">
    <property type="entry name" value="Ribosomal_bL28"/>
</dbReference>
<dbReference type="GO" id="GO:0006412">
    <property type="term" value="P:translation"/>
    <property type="evidence" value="ECO:0007669"/>
    <property type="project" value="UniProtKB-UniRule"/>
</dbReference>
<dbReference type="NCBIfam" id="TIGR00009">
    <property type="entry name" value="L28"/>
    <property type="match status" value="1"/>
</dbReference>
<evidence type="ECO:0000256" key="2">
    <source>
        <dbReference type="ARBA" id="ARBA00022980"/>
    </source>
</evidence>
<organism evidence="6 7">
    <name type="scientific">candidate division WOR-3 bacterium 4484_18</name>
    <dbReference type="NCBI Taxonomy" id="2020626"/>
    <lineage>
        <taxon>Bacteria</taxon>
        <taxon>Bacteria division WOR-3</taxon>
    </lineage>
</organism>
<evidence type="ECO:0000256" key="3">
    <source>
        <dbReference type="ARBA" id="ARBA00023274"/>
    </source>
</evidence>
<dbReference type="AlphaFoldDB" id="A0A257LVS1"/>
<dbReference type="Proteomes" id="UP000216312">
    <property type="component" value="Unassembled WGS sequence"/>
</dbReference>
<reference evidence="7" key="1">
    <citation type="submission" date="2017-07" db="EMBL/GenBank/DDBJ databases">
        <title>Novel pathways for hydrocarbon cycling and metabolic interdependencies in hydrothermal sediment communities.</title>
        <authorList>
            <person name="Dombrowski N."/>
            <person name="Seitz K."/>
            <person name="Teske A."/>
            <person name="Baker B."/>
        </authorList>
    </citation>
    <scope>NUCLEOTIDE SEQUENCE [LARGE SCALE GENOMIC DNA]</scope>
</reference>
<dbReference type="GO" id="GO:0003735">
    <property type="term" value="F:structural constituent of ribosome"/>
    <property type="evidence" value="ECO:0007669"/>
    <property type="project" value="InterPro"/>
</dbReference>
<dbReference type="Gene3D" id="2.30.170.40">
    <property type="entry name" value="Ribosomal protein L28/L24"/>
    <property type="match status" value="1"/>
</dbReference>
<keyword evidence="2 5" id="KW-0689">Ribosomal protein</keyword>
<evidence type="ECO:0000256" key="4">
    <source>
        <dbReference type="ARBA" id="ARBA00035174"/>
    </source>
</evidence>
<proteinExistence type="inferred from homology"/>
<comment type="similarity">
    <text evidence="1 5">Belongs to the bacterial ribosomal protein bL28 family.</text>
</comment>
<comment type="caution">
    <text evidence="6">The sequence shown here is derived from an EMBL/GenBank/DDBJ whole genome shotgun (WGS) entry which is preliminary data.</text>
</comment>
<evidence type="ECO:0000256" key="1">
    <source>
        <dbReference type="ARBA" id="ARBA00008760"/>
    </source>
</evidence>
<evidence type="ECO:0000313" key="7">
    <source>
        <dbReference type="Proteomes" id="UP000216312"/>
    </source>
</evidence>
<gene>
    <name evidence="5 6" type="primary">rpmB</name>
    <name evidence="6" type="ORF">CGW93_02690</name>
</gene>
<evidence type="ECO:0000313" key="6">
    <source>
        <dbReference type="EMBL" id="OYV03056.1"/>
    </source>
</evidence>
<dbReference type="PANTHER" id="PTHR39080:SF1">
    <property type="entry name" value="LARGE RIBOSOMAL SUBUNIT PROTEIN BL28A"/>
    <property type="match status" value="1"/>
</dbReference>
<name>A0A257LVS1_UNCW3</name>
<dbReference type="InterPro" id="IPR034704">
    <property type="entry name" value="Ribosomal_bL28/bL31-like_sf"/>
</dbReference>
<dbReference type="Pfam" id="PF00830">
    <property type="entry name" value="Ribosomal_L28"/>
    <property type="match status" value="1"/>
</dbReference>
<evidence type="ECO:0000256" key="5">
    <source>
        <dbReference type="HAMAP-Rule" id="MF_00373"/>
    </source>
</evidence>
<dbReference type="SUPFAM" id="SSF143800">
    <property type="entry name" value="L28p-like"/>
    <property type="match status" value="1"/>
</dbReference>
<dbReference type="GO" id="GO:0005840">
    <property type="term" value="C:ribosome"/>
    <property type="evidence" value="ECO:0007669"/>
    <property type="project" value="UniProtKB-KW"/>
</dbReference>
<dbReference type="HAMAP" id="MF_00373">
    <property type="entry name" value="Ribosomal_bL28"/>
    <property type="match status" value="1"/>
</dbReference>
<dbReference type="EMBL" id="NMUJ01000026">
    <property type="protein sequence ID" value="OYV03056.1"/>
    <property type="molecule type" value="Genomic_DNA"/>
</dbReference>
<protein>
    <recommendedName>
        <fullName evidence="4 5">Large ribosomal subunit protein bL28</fullName>
    </recommendedName>
</protein>
<dbReference type="PANTHER" id="PTHR39080">
    <property type="entry name" value="50S RIBOSOMAL PROTEIN L28"/>
    <property type="match status" value="1"/>
</dbReference>
<sequence length="64" mass="7541">MAKRCAICGKTYKVGRQISHSHKVTRRIFYPNLQKVRLKIDGKPKRVWVCTRCLTSKKLLLERV</sequence>
<dbReference type="InterPro" id="IPR050096">
    <property type="entry name" value="Bacterial_rp_bL28"/>
</dbReference>
<accession>A0A257LVS1</accession>
<dbReference type="InterPro" id="IPR037147">
    <property type="entry name" value="Ribosomal_bL28_sf"/>
</dbReference>
<dbReference type="GO" id="GO:1990904">
    <property type="term" value="C:ribonucleoprotein complex"/>
    <property type="evidence" value="ECO:0007669"/>
    <property type="project" value="UniProtKB-KW"/>
</dbReference>
<keyword evidence="3 5" id="KW-0687">Ribonucleoprotein</keyword>